<dbReference type="SUPFAM" id="SSF55729">
    <property type="entry name" value="Acyl-CoA N-acyltransferases (Nat)"/>
    <property type="match status" value="1"/>
</dbReference>
<dbReference type="Gene3D" id="3.40.630.30">
    <property type="match status" value="1"/>
</dbReference>
<dbReference type="OrthoDB" id="64477at2759"/>
<proteinExistence type="predicted"/>
<feature type="domain" description="N-acetyltransferase" evidence="1">
    <location>
        <begin position="47"/>
        <end position="201"/>
    </location>
</feature>
<dbReference type="InterPro" id="IPR000182">
    <property type="entry name" value="GNAT_dom"/>
</dbReference>
<dbReference type="PANTHER" id="PTHR43415">
    <property type="entry name" value="SPERMIDINE N(1)-ACETYLTRANSFERASE"/>
    <property type="match status" value="1"/>
</dbReference>
<keyword evidence="3" id="KW-1185">Reference proteome</keyword>
<dbReference type="CDD" id="cd04301">
    <property type="entry name" value="NAT_SF"/>
    <property type="match status" value="1"/>
</dbReference>
<evidence type="ECO:0000259" key="1">
    <source>
        <dbReference type="PROSITE" id="PS51186"/>
    </source>
</evidence>
<dbReference type="AlphaFoldDB" id="A0A1V6PZ95"/>
<organism evidence="2 3">
    <name type="scientific">Penicillium antarcticum</name>
    <dbReference type="NCBI Taxonomy" id="416450"/>
    <lineage>
        <taxon>Eukaryota</taxon>
        <taxon>Fungi</taxon>
        <taxon>Dikarya</taxon>
        <taxon>Ascomycota</taxon>
        <taxon>Pezizomycotina</taxon>
        <taxon>Eurotiomycetes</taxon>
        <taxon>Eurotiomycetidae</taxon>
        <taxon>Eurotiales</taxon>
        <taxon>Aspergillaceae</taxon>
        <taxon>Penicillium</taxon>
    </lineage>
</organism>
<dbReference type="InterPro" id="IPR016181">
    <property type="entry name" value="Acyl_CoA_acyltransferase"/>
</dbReference>
<protein>
    <recommendedName>
        <fullName evidence="1">N-acetyltransferase domain-containing protein</fullName>
    </recommendedName>
</protein>
<name>A0A1V6PZ95_9EURO</name>
<dbReference type="PANTHER" id="PTHR43415:SF3">
    <property type="entry name" value="GNAT-FAMILY ACETYLTRANSFERASE"/>
    <property type="match status" value="1"/>
</dbReference>
<evidence type="ECO:0000313" key="2">
    <source>
        <dbReference type="EMBL" id="OQD82271.1"/>
    </source>
</evidence>
<accession>A0A1V6PZ95</accession>
<comment type="caution">
    <text evidence="2">The sequence shown here is derived from an EMBL/GenBank/DDBJ whole genome shotgun (WGS) entry which is preliminary data.</text>
</comment>
<dbReference type="Proteomes" id="UP000191672">
    <property type="component" value="Unassembled WGS sequence"/>
</dbReference>
<sequence>MALTYTPEHIFMSKRLVYRAFEDNEEDKAFLKQQILNDHTIQVMSTDRLPRPSHSQSTEAFVKMFHDSMLGVLICLQPEGHPKDDSEYPSNDEVARAKPIGHVGLFNHLGPDTSHHRNVMLGISLAPGFRGKGYGGEAINWGLDWAFRYAGAHRVGLAAFSYNENAVKLYRKLGFVQDGREREAIYHLRAWHDVILFSMLEHEWETLRGVEKN</sequence>
<dbReference type="EMBL" id="MDYN01000022">
    <property type="protein sequence ID" value="OQD82271.1"/>
    <property type="molecule type" value="Genomic_DNA"/>
</dbReference>
<gene>
    <name evidence="2" type="ORF">PENANT_c022G03020</name>
</gene>
<dbReference type="Pfam" id="PF00583">
    <property type="entry name" value="Acetyltransf_1"/>
    <property type="match status" value="1"/>
</dbReference>
<reference evidence="3" key="1">
    <citation type="journal article" date="2017" name="Nat. Microbiol.">
        <title>Global analysis of biosynthetic gene clusters reveals vast potential of secondary metabolite production in Penicillium species.</title>
        <authorList>
            <person name="Nielsen J.C."/>
            <person name="Grijseels S."/>
            <person name="Prigent S."/>
            <person name="Ji B."/>
            <person name="Dainat J."/>
            <person name="Nielsen K.F."/>
            <person name="Frisvad J.C."/>
            <person name="Workman M."/>
            <person name="Nielsen J."/>
        </authorList>
    </citation>
    <scope>NUCLEOTIDE SEQUENCE [LARGE SCALE GENOMIC DNA]</scope>
    <source>
        <strain evidence="3">IBT 31811</strain>
    </source>
</reference>
<dbReference type="GO" id="GO:0016747">
    <property type="term" value="F:acyltransferase activity, transferring groups other than amino-acyl groups"/>
    <property type="evidence" value="ECO:0007669"/>
    <property type="project" value="InterPro"/>
</dbReference>
<evidence type="ECO:0000313" key="3">
    <source>
        <dbReference type="Proteomes" id="UP000191672"/>
    </source>
</evidence>
<dbReference type="PROSITE" id="PS51186">
    <property type="entry name" value="GNAT"/>
    <property type="match status" value="1"/>
</dbReference>